<dbReference type="KEGG" id="bomb:GT348_04990"/>
<dbReference type="Pfam" id="PF05958">
    <property type="entry name" value="tRNA_U5-meth_tr"/>
    <property type="match status" value="1"/>
</dbReference>
<dbReference type="Gene3D" id="3.40.50.150">
    <property type="entry name" value="Vaccinia Virus protein VP39"/>
    <property type="match status" value="1"/>
</dbReference>
<keyword evidence="1" id="KW-0004">4Fe-4S</keyword>
<dbReference type="GO" id="GO:0070041">
    <property type="term" value="F:rRNA (uridine-C5-)-methyltransferase activity"/>
    <property type="evidence" value="ECO:0007669"/>
    <property type="project" value="TreeGrafter"/>
</dbReference>
<evidence type="ECO:0000313" key="7">
    <source>
        <dbReference type="EMBL" id="QHI95698.1"/>
    </source>
</evidence>
<dbReference type="PANTHER" id="PTHR11061:SF49">
    <property type="entry name" value="23S RRNA (URACIL(1939)-C(5))-METHYLTRANSFERASE RLMD"/>
    <property type="match status" value="1"/>
</dbReference>
<feature type="binding site" evidence="6">
    <location>
        <position position="350"/>
    </location>
    <ligand>
        <name>S-adenosyl-L-methionine</name>
        <dbReference type="ChEBI" id="CHEBI:59789"/>
    </ligand>
</feature>
<gene>
    <name evidence="7" type="ORF">GT348_04990</name>
</gene>
<feature type="binding site" evidence="6">
    <location>
        <position position="306"/>
    </location>
    <ligand>
        <name>S-adenosyl-L-methionine</name>
        <dbReference type="ChEBI" id="CHEBI:59789"/>
    </ligand>
</feature>
<keyword evidence="3 6" id="KW-0808">Transferase</keyword>
<dbReference type="RefSeq" id="WP_160618774.1">
    <property type="nucleotide sequence ID" value="NZ_CP047652.1"/>
</dbReference>
<organism evidence="7 8">
    <name type="scientific">Aristophania vespae</name>
    <dbReference type="NCBI Taxonomy" id="2697033"/>
    <lineage>
        <taxon>Bacteria</taxon>
        <taxon>Pseudomonadati</taxon>
        <taxon>Pseudomonadota</taxon>
        <taxon>Alphaproteobacteria</taxon>
        <taxon>Acetobacterales</taxon>
        <taxon>Acetobacteraceae</taxon>
        <taxon>Aristophania</taxon>
    </lineage>
</organism>
<evidence type="ECO:0000256" key="1">
    <source>
        <dbReference type="ARBA" id="ARBA00022485"/>
    </source>
</evidence>
<dbReference type="InterPro" id="IPR029063">
    <property type="entry name" value="SAM-dependent_MTases_sf"/>
</dbReference>
<dbReference type="SUPFAM" id="SSF50249">
    <property type="entry name" value="Nucleic acid-binding proteins"/>
    <property type="match status" value="1"/>
</dbReference>
<proteinExistence type="inferred from homology"/>
<keyword evidence="8" id="KW-1185">Reference proteome</keyword>
<evidence type="ECO:0000256" key="5">
    <source>
        <dbReference type="ARBA" id="ARBA00023014"/>
    </source>
</evidence>
<dbReference type="SUPFAM" id="SSF53335">
    <property type="entry name" value="S-adenosyl-L-methionine-dependent methyltransferases"/>
    <property type="match status" value="1"/>
</dbReference>
<evidence type="ECO:0000256" key="6">
    <source>
        <dbReference type="PROSITE-ProRule" id="PRU01024"/>
    </source>
</evidence>
<dbReference type="InterPro" id="IPR010280">
    <property type="entry name" value="U5_MeTrfase_fam"/>
</dbReference>
<dbReference type="InterPro" id="IPR012340">
    <property type="entry name" value="NA-bd_OB-fold"/>
</dbReference>
<comment type="similarity">
    <text evidence="6">Belongs to the class I-like SAM-binding methyltransferase superfamily. RNA M5U methyltransferase family.</text>
</comment>
<sequence length="431" mass="47284">MTINKSQNWHVIERLGSSGDGACLIDGTLHYVPGVLPGEKVRLSFDGHIKSILELQNASPDRATPSCSLFGLCGGCSLQHVSLPALLKWKTERIVAALKQVGFTNLPDAEQFQSQPKTRRRMDFALQRIDGGIILGLHQRAGNPVNMTECSLLHPDLFKLLDPLRECLAQIGALTGSGGLFVNLLDTGPDLLLEIPAQLSSSDKAKLADFARQANIARISWRSKLGDEPETIVQWKPVFHHFGSVKVAIPPGAFLQVSQDAENALVSAVLKGLPSFNKKDIAHELYAGNGTFSFALGERTRVFAYEGSKDAFEALKLASHGTRVEAHHRDLKRQPLLPQDLKTSRVVILDPPFVGAGKQMDFLAQSAVKDVIYVSCNPNILIKDLMPLQKSGFEVLQVSVIDQFLWSADTETVVTLTRDQKRLKKARKNAC</sequence>
<accession>A0A6P1NDZ0</accession>
<dbReference type="PANTHER" id="PTHR11061">
    <property type="entry name" value="RNA M5U METHYLTRANSFERASE"/>
    <property type="match status" value="1"/>
</dbReference>
<evidence type="ECO:0000256" key="3">
    <source>
        <dbReference type="ARBA" id="ARBA00022679"/>
    </source>
</evidence>
<evidence type="ECO:0000256" key="4">
    <source>
        <dbReference type="ARBA" id="ARBA00022691"/>
    </source>
</evidence>
<feature type="binding site" evidence="6">
    <location>
        <position position="256"/>
    </location>
    <ligand>
        <name>S-adenosyl-L-methionine</name>
        <dbReference type="ChEBI" id="CHEBI:59789"/>
    </ligand>
</feature>
<dbReference type="Proteomes" id="UP000463975">
    <property type="component" value="Chromosome"/>
</dbReference>
<keyword evidence="2 6" id="KW-0489">Methyltransferase</keyword>
<feature type="binding site" evidence="6">
    <location>
        <position position="286"/>
    </location>
    <ligand>
        <name>S-adenosyl-L-methionine</name>
        <dbReference type="ChEBI" id="CHEBI:59789"/>
    </ligand>
</feature>
<keyword evidence="1" id="KW-0479">Metal-binding</keyword>
<dbReference type="GO" id="GO:0070475">
    <property type="term" value="P:rRNA base methylation"/>
    <property type="evidence" value="ECO:0007669"/>
    <property type="project" value="TreeGrafter"/>
</dbReference>
<evidence type="ECO:0000256" key="2">
    <source>
        <dbReference type="ARBA" id="ARBA00022603"/>
    </source>
</evidence>
<evidence type="ECO:0000313" key="8">
    <source>
        <dbReference type="Proteomes" id="UP000463975"/>
    </source>
</evidence>
<dbReference type="Gene3D" id="2.40.50.1070">
    <property type="match status" value="1"/>
</dbReference>
<protein>
    <submittedName>
        <fullName evidence="7">Class I SAM-dependent RNA methyltransferase</fullName>
    </submittedName>
</protein>
<feature type="active site" description="Nucleophile" evidence="6">
    <location>
        <position position="376"/>
    </location>
</feature>
<keyword evidence="5" id="KW-0411">Iron-sulfur</keyword>
<dbReference type="Gene3D" id="2.40.50.140">
    <property type="entry name" value="Nucleic acid-binding proteins"/>
    <property type="match status" value="1"/>
</dbReference>
<dbReference type="EMBL" id="CP047652">
    <property type="protein sequence ID" value="QHI95698.1"/>
    <property type="molecule type" value="Genomic_DNA"/>
</dbReference>
<dbReference type="GO" id="GO:0051539">
    <property type="term" value="F:4 iron, 4 sulfur cluster binding"/>
    <property type="evidence" value="ECO:0007669"/>
    <property type="project" value="UniProtKB-KW"/>
</dbReference>
<keyword evidence="1" id="KW-0408">Iron</keyword>
<reference evidence="7 8" key="1">
    <citation type="submission" date="2020-01" db="EMBL/GenBank/DDBJ databases">
        <title>Genome sequencing of strain KACC 21507.</title>
        <authorList>
            <person name="Heo J."/>
            <person name="Kim S.-J."/>
            <person name="Kim J.-S."/>
            <person name="Hong S.-B."/>
            <person name="Kwon S.-W."/>
        </authorList>
    </citation>
    <scope>NUCLEOTIDE SEQUENCE [LARGE SCALE GENOMIC DNA]</scope>
    <source>
        <strain evidence="7 8">KACC 21507</strain>
    </source>
</reference>
<dbReference type="PROSITE" id="PS51687">
    <property type="entry name" value="SAM_MT_RNA_M5U"/>
    <property type="match status" value="1"/>
</dbReference>
<keyword evidence="4 6" id="KW-0949">S-adenosyl-L-methionine</keyword>
<dbReference type="AlphaFoldDB" id="A0A6P1NDZ0"/>
<name>A0A6P1NDZ0_9PROT</name>